<keyword evidence="3" id="KW-0614">Plasmid</keyword>
<keyword evidence="1" id="KW-0812">Transmembrane</keyword>
<evidence type="ECO:0000313" key="3">
    <source>
        <dbReference type="EMBL" id="AMW35875.1"/>
    </source>
</evidence>
<dbReference type="Pfam" id="PF13692">
    <property type="entry name" value="Glyco_trans_1_4"/>
    <property type="match status" value="1"/>
</dbReference>
<dbReference type="SUPFAM" id="SSF53756">
    <property type="entry name" value="UDP-Glycosyltransferase/glycogen phosphorylase"/>
    <property type="match status" value="1"/>
</dbReference>
<dbReference type="Gene3D" id="3.40.50.2000">
    <property type="entry name" value="Glycogen Phosphorylase B"/>
    <property type="match status" value="2"/>
</dbReference>
<geneLocation type="plasmid" evidence="3 4">
    <name>unnamed 2</name>
</geneLocation>
<dbReference type="KEGG" id="hjo:AY555_10920"/>
<gene>
    <name evidence="3" type="ORF">AY555_10920</name>
</gene>
<dbReference type="InterPro" id="IPR028098">
    <property type="entry name" value="Glyco_trans_4-like_N"/>
</dbReference>
<name>A0A143DGN9_9PROT</name>
<dbReference type="AlphaFoldDB" id="A0A143DGN9"/>
<feature type="transmembrane region" description="Helical" evidence="1">
    <location>
        <begin position="109"/>
        <end position="129"/>
    </location>
</feature>
<dbReference type="PANTHER" id="PTHR12526:SF623">
    <property type="entry name" value="WABG"/>
    <property type="match status" value="1"/>
</dbReference>
<evidence type="ECO:0000256" key="1">
    <source>
        <dbReference type="SAM" id="Phobius"/>
    </source>
</evidence>
<reference evidence="3 4" key="1">
    <citation type="submission" date="2016-02" db="EMBL/GenBank/DDBJ databases">
        <title>Complete Genome of H5569, the type strain of the newly described species Haematospirillium jordaniae.</title>
        <authorList>
            <person name="Nicholson A.C."/>
            <person name="Humrighouse B.W."/>
            <person name="Loparov V."/>
            <person name="McQuiston J.R."/>
        </authorList>
    </citation>
    <scope>NUCLEOTIDE SEQUENCE [LARGE SCALE GENOMIC DNA]</scope>
    <source>
        <strain evidence="3 4">H5569</strain>
        <plasmid evidence="4">Plasmid unnamed 2</plasmid>
    </source>
</reference>
<organism evidence="3 4">
    <name type="scientific">Haematospirillum jordaniae</name>
    <dbReference type="NCBI Taxonomy" id="1549855"/>
    <lineage>
        <taxon>Bacteria</taxon>
        <taxon>Pseudomonadati</taxon>
        <taxon>Pseudomonadota</taxon>
        <taxon>Alphaproteobacteria</taxon>
        <taxon>Rhodospirillales</taxon>
        <taxon>Novispirillaceae</taxon>
        <taxon>Haematospirillum</taxon>
    </lineage>
</organism>
<dbReference type="PANTHER" id="PTHR12526">
    <property type="entry name" value="GLYCOSYLTRANSFERASE"/>
    <property type="match status" value="1"/>
</dbReference>
<sequence>MLSRSESGCRESVRIMYVIGSLSVGGAERHVVAIAAGLRRRGWHTSVFALSRSGPLLATLDAEGVAVVGPPMGGLPERLLGKRISAWLRHVQGAVLLMWTLLWHRKTVVHFFLPAAYIVGGIAACLVGARPRIMSRRSLNRYQLKRPHYRRVERLLHSRMDFLVGNSLAVIRELEAESQGKAPVRLIYNGIDAQWAQGADGGRIRLELGLDASALVFVIVANLIPYKGHSDLLHALAAIHQQLPDSWCLLCVGRDDGILPILQDQAQTLGIAANVRWLGARMDINDCLAAANVAVSASHEEGFSNAVLEAMLAGLPMVVTNVGGNSEAVVDGVTGYVVPPHAPQDLGAALLKLAGDAGRGEMGKMGRQRVIEQFSMKACLDGYEALYEEFRSMRA</sequence>
<protein>
    <recommendedName>
        <fullName evidence="2">Glycosyltransferase subfamily 4-like N-terminal domain-containing protein</fullName>
    </recommendedName>
</protein>
<keyword evidence="1" id="KW-0472">Membrane</keyword>
<evidence type="ECO:0000313" key="4">
    <source>
        <dbReference type="Proteomes" id="UP000076066"/>
    </source>
</evidence>
<proteinExistence type="predicted"/>
<accession>A0A143DGN9</accession>
<evidence type="ECO:0000259" key="2">
    <source>
        <dbReference type="Pfam" id="PF13439"/>
    </source>
</evidence>
<dbReference type="Pfam" id="PF13439">
    <property type="entry name" value="Glyco_transf_4"/>
    <property type="match status" value="1"/>
</dbReference>
<keyword evidence="1" id="KW-1133">Transmembrane helix</keyword>
<keyword evidence="4" id="KW-1185">Reference proteome</keyword>
<dbReference type="Proteomes" id="UP000076066">
    <property type="component" value="Plasmid unnamed 2"/>
</dbReference>
<feature type="domain" description="Glycosyltransferase subfamily 4-like N-terminal" evidence="2">
    <location>
        <begin position="24"/>
        <end position="194"/>
    </location>
</feature>
<dbReference type="GO" id="GO:0016757">
    <property type="term" value="F:glycosyltransferase activity"/>
    <property type="evidence" value="ECO:0007669"/>
    <property type="project" value="UniProtKB-ARBA"/>
</dbReference>
<dbReference type="EMBL" id="CP014527">
    <property type="protein sequence ID" value="AMW35875.1"/>
    <property type="molecule type" value="Genomic_DNA"/>
</dbReference>